<evidence type="ECO:0000256" key="1">
    <source>
        <dbReference type="ARBA" id="ARBA00006484"/>
    </source>
</evidence>
<evidence type="ECO:0000256" key="2">
    <source>
        <dbReference type="ARBA" id="ARBA00023002"/>
    </source>
</evidence>
<dbReference type="PRINTS" id="PR00081">
    <property type="entry name" value="GDHRDH"/>
</dbReference>
<gene>
    <name evidence="5" type="ORF">EG327_001386</name>
    <name evidence="4" type="ORF">EG328_010814</name>
</gene>
<dbReference type="Gene3D" id="3.40.50.720">
    <property type="entry name" value="NAD(P)-binding Rossmann-like Domain"/>
    <property type="match status" value="2"/>
</dbReference>
<dbReference type="AlphaFoldDB" id="A0A8H3VMK5"/>
<sequence>MALEKTTAQLQKVRVTQATKSPKEQSWQSFLTIDVLYSAALKTILHPFVAFMIPMSLRAVTVPYSNISMQISIAYATLLTFWWIMSVFNKRIAFGLPREVDLDEEVIVVTGGSYGLGRLIADFYAMRGAAVAVLDVVKKEDDEMMGIQFYRCDVGDRKQVDAAAAKIRKDTFLPGMLDAERGTIVTIASVLGYVGCANLSDYTAAKAGLVAFHASLKAELGCSAHQGAENIKTVLVTPGQLGTSMFGGLKTPSTFLAPIVEPVELAKEIVKIVDSGWSGEVALPLYSRLVPLLAALPSGIWTVGRAFSEMDRAMLNFSAREKP</sequence>
<dbReference type="EMBL" id="WNWR01000137">
    <property type="protein sequence ID" value="KAE9990433.1"/>
    <property type="molecule type" value="Genomic_DNA"/>
</dbReference>
<comment type="caution">
    <text evidence="5">The sequence shown here is derived from an EMBL/GenBank/DDBJ whole genome shotgun (WGS) entry which is preliminary data.</text>
</comment>
<protein>
    <recommendedName>
        <fullName evidence="8">NAD(P)-binding protein</fullName>
    </recommendedName>
</protein>
<dbReference type="Proteomes" id="UP000490939">
    <property type="component" value="Unassembled WGS sequence"/>
</dbReference>
<dbReference type="PANTHER" id="PTHR24322:SF736">
    <property type="entry name" value="RETINOL DEHYDROGENASE 10"/>
    <property type="match status" value="1"/>
</dbReference>
<evidence type="ECO:0000313" key="5">
    <source>
        <dbReference type="EMBL" id="KAE9990433.1"/>
    </source>
</evidence>
<dbReference type="InterPro" id="IPR002347">
    <property type="entry name" value="SDR_fam"/>
</dbReference>
<accession>A0A8H3VMK5</accession>
<dbReference type="Proteomes" id="UP000447873">
    <property type="component" value="Unassembled WGS sequence"/>
</dbReference>
<keyword evidence="7" id="KW-1185">Reference proteome</keyword>
<evidence type="ECO:0008006" key="8">
    <source>
        <dbReference type="Google" id="ProtNLM"/>
    </source>
</evidence>
<dbReference type="Pfam" id="PF00106">
    <property type="entry name" value="adh_short"/>
    <property type="match status" value="2"/>
</dbReference>
<evidence type="ECO:0000313" key="7">
    <source>
        <dbReference type="Proteomes" id="UP000490939"/>
    </source>
</evidence>
<reference evidence="5 7" key="1">
    <citation type="submission" date="2019-07" db="EMBL/GenBank/DDBJ databases">
        <title>Venturia inaequalis Genome Resource.</title>
        <authorList>
            <person name="Lichtner F.J."/>
        </authorList>
    </citation>
    <scope>NUCLEOTIDE SEQUENCE [LARGE SCALE GENOMIC DNA]</scope>
    <source>
        <strain evidence="4 6">120213</strain>
        <strain evidence="5 7">DMI_063113</strain>
    </source>
</reference>
<dbReference type="PANTHER" id="PTHR24322">
    <property type="entry name" value="PKSB"/>
    <property type="match status" value="1"/>
</dbReference>
<evidence type="ECO:0000313" key="6">
    <source>
        <dbReference type="Proteomes" id="UP000447873"/>
    </source>
</evidence>
<keyword evidence="2" id="KW-0560">Oxidoreductase</keyword>
<dbReference type="EMBL" id="WNWS01000074">
    <property type="protein sequence ID" value="KAE9982532.1"/>
    <property type="molecule type" value="Genomic_DNA"/>
</dbReference>
<dbReference type="SUPFAM" id="SSF51735">
    <property type="entry name" value="NAD(P)-binding Rossmann-fold domains"/>
    <property type="match status" value="1"/>
</dbReference>
<evidence type="ECO:0000256" key="3">
    <source>
        <dbReference type="SAM" id="Phobius"/>
    </source>
</evidence>
<organism evidence="5 7">
    <name type="scientific">Venturia inaequalis</name>
    <name type="common">Apple scab fungus</name>
    <dbReference type="NCBI Taxonomy" id="5025"/>
    <lineage>
        <taxon>Eukaryota</taxon>
        <taxon>Fungi</taxon>
        <taxon>Dikarya</taxon>
        <taxon>Ascomycota</taxon>
        <taxon>Pezizomycotina</taxon>
        <taxon>Dothideomycetes</taxon>
        <taxon>Pleosporomycetidae</taxon>
        <taxon>Venturiales</taxon>
        <taxon>Venturiaceae</taxon>
        <taxon>Venturia</taxon>
    </lineage>
</organism>
<dbReference type="GO" id="GO:0016616">
    <property type="term" value="F:oxidoreductase activity, acting on the CH-OH group of donors, NAD or NADP as acceptor"/>
    <property type="evidence" value="ECO:0007669"/>
    <property type="project" value="TreeGrafter"/>
</dbReference>
<proteinExistence type="inferred from homology"/>
<evidence type="ECO:0000313" key="4">
    <source>
        <dbReference type="EMBL" id="KAE9982532.1"/>
    </source>
</evidence>
<feature type="transmembrane region" description="Helical" evidence="3">
    <location>
        <begin position="67"/>
        <end position="88"/>
    </location>
</feature>
<dbReference type="InterPro" id="IPR036291">
    <property type="entry name" value="NAD(P)-bd_dom_sf"/>
</dbReference>
<keyword evidence="3" id="KW-0812">Transmembrane</keyword>
<keyword evidence="3" id="KW-1133">Transmembrane helix</keyword>
<name>A0A8H3VMK5_VENIN</name>
<keyword evidence="3" id="KW-0472">Membrane</keyword>
<comment type="similarity">
    <text evidence="1">Belongs to the short-chain dehydrogenases/reductases (SDR) family.</text>
</comment>